<organism evidence="1 2">
    <name type="scientific">Eretmocerus hayati</name>
    <dbReference type="NCBI Taxonomy" id="131215"/>
    <lineage>
        <taxon>Eukaryota</taxon>
        <taxon>Metazoa</taxon>
        <taxon>Ecdysozoa</taxon>
        <taxon>Arthropoda</taxon>
        <taxon>Hexapoda</taxon>
        <taxon>Insecta</taxon>
        <taxon>Pterygota</taxon>
        <taxon>Neoptera</taxon>
        <taxon>Endopterygota</taxon>
        <taxon>Hymenoptera</taxon>
        <taxon>Apocrita</taxon>
        <taxon>Proctotrupomorpha</taxon>
        <taxon>Chalcidoidea</taxon>
        <taxon>Aphelinidae</taxon>
        <taxon>Aphelininae</taxon>
        <taxon>Eretmocerus</taxon>
    </lineage>
</organism>
<keyword evidence="2" id="KW-1185">Reference proteome</keyword>
<reference evidence="1" key="1">
    <citation type="submission" date="2023-04" db="EMBL/GenBank/DDBJ databases">
        <title>A chromosome-level genome assembly of the parasitoid wasp Eretmocerus hayati.</title>
        <authorList>
            <person name="Zhong Y."/>
            <person name="Liu S."/>
            <person name="Liu Y."/>
        </authorList>
    </citation>
    <scope>NUCLEOTIDE SEQUENCE</scope>
    <source>
        <strain evidence="1">ZJU_SS_LIU_2023</strain>
    </source>
</reference>
<sequence>VSGSLVVGKMAKFGILILLTIVVLTNGEDDGSSVPSMQGLKISCDTEPKFNFIIQHHGKAGFDFLRLSRDRSVPIEVLVAQDKLLSFKFNLMSRGIQYEIFISDVGSVIEEELALQRGASAMYQNGSLTLKAFPRYNEIMNYLYYLEKNHSDVAEVLNLGKSYENRSIIALKLSSGESNKPALVIDAGIHAREWIAPTTALYTIKQLAENASNRYIFENIDIYIIPSLNPDGYEYTHKSSATRMWRKTRSFNSDSDCMGTDPNRNFDYQWNTVGASSDPCSEIYAGSAPFSEPETAALRDFILARKGQIKAYVTLHSYGNYFLHPWGFTSDLPENEPTLRCVAERAVDELTQVRGTAYEIGSSTNVLYAAAGGSDDWAMAIGKAELSYTIELPGGRYGFAPPPSEIIPVGQETFKAIQVIAQYIEGGICNS</sequence>
<gene>
    <name evidence="1" type="ORF">QAD02_019994</name>
</gene>
<protein>
    <submittedName>
        <fullName evidence="1">Uncharacterized protein</fullName>
    </submittedName>
</protein>
<feature type="non-terminal residue" evidence="1">
    <location>
        <position position="1"/>
    </location>
</feature>
<dbReference type="Proteomes" id="UP001239111">
    <property type="component" value="Chromosome 1"/>
</dbReference>
<dbReference type="EMBL" id="CM056741">
    <property type="protein sequence ID" value="KAJ8684202.1"/>
    <property type="molecule type" value="Genomic_DNA"/>
</dbReference>
<comment type="caution">
    <text evidence="1">The sequence shown here is derived from an EMBL/GenBank/DDBJ whole genome shotgun (WGS) entry which is preliminary data.</text>
</comment>
<proteinExistence type="predicted"/>
<accession>A0ACC2PLD9</accession>
<evidence type="ECO:0000313" key="1">
    <source>
        <dbReference type="EMBL" id="KAJ8684202.1"/>
    </source>
</evidence>
<evidence type="ECO:0000313" key="2">
    <source>
        <dbReference type="Proteomes" id="UP001239111"/>
    </source>
</evidence>
<name>A0ACC2PLD9_9HYME</name>